<dbReference type="NCBIfam" id="TIGR02070">
    <property type="entry name" value="mono_pep_trsgly"/>
    <property type="match status" value="1"/>
</dbReference>
<evidence type="ECO:0000256" key="5">
    <source>
        <dbReference type="ARBA" id="ARBA00022679"/>
    </source>
</evidence>
<dbReference type="Gene3D" id="1.10.3810.10">
    <property type="entry name" value="Biosynthetic peptidoglycan transglycosylase-like"/>
    <property type="match status" value="1"/>
</dbReference>
<dbReference type="PANTHER" id="PTHR32282:SF33">
    <property type="entry name" value="PEPTIDOGLYCAN GLYCOSYLTRANSFERASE"/>
    <property type="match status" value="1"/>
</dbReference>
<evidence type="ECO:0000256" key="4">
    <source>
        <dbReference type="ARBA" id="ARBA00022676"/>
    </source>
</evidence>
<keyword evidence="10" id="KW-0472">Membrane</keyword>
<evidence type="ECO:0000313" key="13">
    <source>
        <dbReference type="EMBL" id="HIU37898.1"/>
    </source>
</evidence>
<dbReference type="InterPro" id="IPR001264">
    <property type="entry name" value="Glyco_trans_51"/>
</dbReference>
<keyword evidence="8" id="KW-0573">Peptidoglycan synthesis</keyword>
<keyword evidence="3" id="KW-0997">Cell inner membrane</keyword>
<dbReference type="InterPro" id="IPR050396">
    <property type="entry name" value="Glycosyltr_51/Transpeptidase"/>
</dbReference>
<dbReference type="GO" id="GO:0008955">
    <property type="term" value="F:peptidoglycan glycosyltransferase activity"/>
    <property type="evidence" value="ECO:0007669"/>
    <property type="project" value="TreeGrafter"/>
</dbReference>
<evidence type="ECO:0000256" key="1">
    <source>
        <dbReference type="ARBA" id="ARBA00004752"/>
    </source>
</evidence>
<accession>A0A9D1IID6</accession>
<dbReference type="GO" id="GO:0008360">
    <property type="term" value="P:regulation of cell shape"/>
    <property type="evidence" value="ECO:0007669"/>
    <property type="project" value="UniProtKB-KW"/>
</dbReference>
<evidence type="ECO:0000256" key="10">
    <source>
        <dbReference type="ARBA" id="ARBA00023136"/>
    </source>
</evidence>
<organism evidence="13 14">
    <name type="scientific">Candidatus Aphodousia faecigallinarum</name>
    <dbReference type="NCBI Taxonomy" id="2840677"/>
    <lineage>
        <taxon>Bacteria</taxon>
        <taxon>Pseudomonadati</taxon>
        <taxon>Pseudomonadota</taxon>
        <taxon>Betaproteobacteria</taxon>
        <taxon>Burkholderiales</taxon>
        <taxon>Sutterellaceae</taxon>
        <taxon>Sutterellaceae incertae sedis</taxon>
        <taxon>Candidatus Aphodousia</taxon>
    </lineage>
</organism>
<evidence type="ECO:0000256" key="2">
    <source>
        <dbReference type="ARBA" id="ARBA00022475"/>
    </source>
</evidence>
<reference evidence="13" key="2">
    <citation type="journal article" date="2021" name="PeerJ">
        <title>Extensive microbial diversity within the chicken gut microbiome revealed by metagenomics and culture.</title>
        <authorList>
            <person name="Gilroy R."/>
            <person name="Ravi A."/>
            <person name="Getino M."/>
            <person name="Pursley I."/>
            <person name="Horton D.L."/>
            <person name="Alikhan N.F."/>
            <person name="Baker D."/>
            <person name="Gharbi K."/>
            <person name="Hall N."/>
            <person name="Watson M."/>
            <person name="Adriaenssens E.M."/>
            <person name="Foster-Nyarko E."/>
            <person name="Jarju S."/>
            <person name="Secka A."/>
            <person name="Antonio M."/>
            <person name="Oren A."/>
            <person name="Chaudhuri R.R."/>
            <person name="La Ragione R."/>
            <person name="Hildebrand F."/>
            <person name="Pallen M.J."/>
        </authorList>
    </citation>
    <scope>NUCLEOTIDE SEQUENCE</scope>
    <source>
        <strain evidence="13">7463</strain>
    </source>
</reference>
<evidence type="ECO:0000256" key="7">
    <source>
        <dbReference type="ARBA" id="ARBA00022960"/>
    </source>
</evidence>
<dbReference type="InterPro" id="IPR023346">
    <property type="entry name" value="Lysozyme-like_dom_sf"/>
</dbReference>
<sequence>MRIKRLLKLFFIALAAAFVLFEGYYVGQVVWYSIAPVKTSAYIESERDRLGRIQFKPVLLKNVANDMVKATVAAEDVRFLEHFGIEWSATGEAFVSNVIEGERAPGGSTITQQTVKNLFLTHEKSYLRKIQEMFLALVMEATWSKGRILQTYLNIAEFGEGIFGVEAAARHYYGISARNLSHWQSVWLAAILSNPRYYEAHGSTQWLRHRIDVIEGSMKEPQFVSINNRMR</sequence>
<dbReference type="EMBL" id="DVMY01000101">
    <property type="protein sequence ID" value="HIU37898.1"/>
    <property type="molecule type" value="Genomic_DNA"/>
</dbReference>
<gene>
    <name evidence="13" type="primary">mtgA</name>
    <name evidence="13" type="ORF">IAC56_06460</name>
</gene>
<keyword evidence="4 13" id="KW-0328">Glycosyltransferase</keyword>
<dbReference type="GO" id="GO:0030288">
    <property type="term" value="C:outer membrane-bounded periplasmic space"/>
    <property type="evidence" value="ECO:0007669"/>
    <property type="project" value="TreeGrafter"/>
</dbReference>
<evidence type="ECO:0000256" key="11">
    <source>
        <dbReference type="ARBA" id="ARBA00023316"/>
    </source>
</evidence>
<dbReference type="Proteomes" id="UP000824083">
    <property type="component" value="Unassembled WGS sequence"/>
</dbReference>
<evidence type="ECO:0000256" key="6">
    <source>
        <dbReference type="ARBA" id="ARBA00022692"/>
    </source>
</evidence>
<evidence type="ECO:0000256" key="8">
    <source>
        <dbReference type="ARBA" id="ARBA00022984"/>
    </source>
</evidence>
<keyword evidence="5 13" id="KW-0808">Transferase</keyword>
<feature type="domain" description="Glycosyl transferase family 51" evidence="12">
    <location>
        <begin position="55"/>
        <end position="218"/>
    </location>
</feature>
<dbReference type="InterPro" id="IPR036950">
    <property type="entry name" value="PBP_transglycosylase"/>
</dbReference>
<dbReference type="GO" id="GO:0071555">
    <property type="term" value="P:cell wall organization"/>
    <property type="evidence" value="ECO:0007669"/>
    <property type="project" value="UniProtKB-KW"/>
</dbReference>
<reference evidence="13" key="1">
    <citation type="submission" date="2020-10" db="EMBL/GenBank/DDBJ databases">
        <authorList>
            <person name="Gilroy R."/>
        </authorList>
    </citation>
    <scope>NUCLEOTIDE SEQUENCE</scope>
    <source>
        <strain evidence="13">7463</strain>
    </source>
</reference>
<comment type="caution">
    <text evidence="13">The sequence shown here is derived from an EMBL/GenBank/DDBJ whole genome shotgun (WGS) entry which is preliminary data.</text>
</comment>
<keyword evidence="2" id="KW-1003">Cell membrane</keyword>
<evidence type="ECO:0000313" key="14">
    <source>
        <dbReference type="Proteomes" id="UP000824083"/>
    </source>
</evidence>
<proteinExistence type="predicted"/>
<dbReference type="GO" id="GO:0016020">
    <property type="term" value="C:membrane"/>
    <property type="evidence" value="ECO:0007669"/>
    <property type="project" value="InterPro"/>
</dbReference>
<dbReference type="GO" id="GO:0009274">
    <property type="term" value="C:peptidoglycan-based cell wall"/>
    <property type="evidence" value="ECO:0007669"/>
    <property type="project" value="InterPro"/>
</dbReference>
<dbReference type="AlphaFoldDB" id="A0A9D1IID6"/>
<dbReference type="EC" id="2.4.1.129" evidence="13"/>
<evidence type="ECO:0000259" key="12">
    <source>
        <dbReference type="Pfam" id="PF00912"/>
    </source>
</evidence>
<dbReference type="SUPFAM" id="SSF53955">
    <property type="entry name" value="Lysozyme-like"/>
    <property type="match status" value="1"/>
</dbReference>
<keyword evidence="9" id="KW-1133">Transmembrane helix</keyword>
<dbReference type="InterPro" id="IPR011812">
    <property type="entry name" value="Pep_trsgly"/>
</dbReference>
<keyword evidence="11" id="KW-0961">Cell wall biogenesis/degradation</keyword>
<dbReference type="PANTHER" id="PTHR32282">
    <property type="entry name" value="BINDING PROTEIN TRANSPEPTIDASE, PUTATIVE-RELATED"/>
    <property type="match status" value="1"/>
</dbReference>
<name>A0A9D1IID6_9BURK</name>
<dbReference type="Pfam" id="PF00912">
    <property type="entry name" value="Transgly"/>
    <property type="match status" value="1"/>
</dbReference>
<dbReference type="GO" id="GO:0016763">
    <property type="term" value="F:pentosyltransferase activity"/>
    <property type="evidence" value="ECO:0007669"/>
    <property type="project" value="InterPro"/>
</dbReference>
<comment type="pathway">
    <text evidence="1">Cell wall biogenesis; peptidoglycan biosynthesis.</text>
</comment>
<dbReference type="GO" id="GO:0009252">
    <property type="term" value="P:peptidoglycan biosynthetic process"/>
    <property type="evidence" value="ECO:0007669"/>
    <property type="project" value="UniProtKB-KW"/>
</dbReference>
<keyword evidence="7" id="KW-0133">Cell shape</keyword>
<evidence type="ECO:0000256" key="3">
    <source>
        <dbReference type="ARBA" id="ARBA00022519"/>
    </source>
</evidence>
<protein>
    <submittedName>
        <fullName evidence="13">Monofunctional biosynthetic peptidoglycan transglycosylase</fullName>
        <ecNumber evidence="13">2.4.1.129</ecNumber>
    </submittedName>
</protein>
<keyword evidence="6" id="KW-0812">Transmembrane</keyword>
<evidence type="ECO:0000256" key="9">
    <source>
        <dbReference type="ARBA" id="ARBA00022989"/>
    </source>
</evidence>